<evidence type="ECO:0000313" key="1">
    <source>
        <dbReference type="EMBL" id="KAK1861034.1"/>
    </source>
</evidence>
<dbReference type="Proteomes" id="UP000798662">
    <property type="component" value="Chromosome 1"/>
</dbReference>
<name>A0ACC3BSN9_PYRYE</name>
<accession>A0ACC3BSN9</accession>
<comment type="caution">
    <text evidence="1">The sequence shown here is derived from an EMBL/GenBank/DDBJ whole genome shotgun (WGS) entry which is preliminary data.</text>
</comment>
<gene>
    <name evidence="1" type="ORF">I4F81_003618</name>
</gene>
<proteinExistence type="predicted"/>
<keyword evidence="2" id="KW-1185">Reference proteome</keyword>
<protein>
    <submittedName>
        <fullName evidence="1">Uncharacterized protein</fullName>
    </submittedName>
</protein>
<evidence type="ECO:0000313" key="2">
    <source>
        <dbReference type="Proteomes" id="UP000798662"/>
    </source>
</evidence>
<reference evidence="1" key="1">
    <citation type="submission" date="2019-11" db="EMBL/GenBank/DDBJ databases">
        <title>Nori genome reveals adaptations in red seaweeds to the harsh intertidal environment.</title>
        <authorList>
            <person name="Wang D."/>
            <person name="Mao Y."/>
        </authorList>
    </citation>
    <scope>NUCLEOTIDE SEQUENCE</scope>
    <source>
        <tissue evidence="1">Gametophyte</tissue>
    </source>
</reference>
<organism evidence="1 2">
    <name type="scientific">Pyropia yezoensis</name>
    <name type="common">Susabi-nori</name>
    <name type="synonym">Porphyra yezoensis</name>
    <dbReference type="NCBI Taxonomy" id="2788"/>
    <lineage>
        <taxon>Eukaryota</taxon>
        <taxon>Rhodophyta</taxon>
        <taxon>Bangiophyceae</taxon>
        <taxon>Bangiales</taxon>
        <taxon>Bangiaceae</taxon>
        <taxon>Pyropia</taxon>
    </lineage>
</organism>
<dbReference type="EMBL" id="CM020618">
    <property type="protein sequence ID" value="KAK1861034.1"/>
    <property type="molecule type" value="Genomic_DNA"/>
</dbReference>
<sequence>MSGLMQAIEVFGVYLQSTRLLQAARSAAASGQGLFHGSVAGGARLPTLGTTAAAASPRALNSLTAASANWSSNAAAAAVSLNPFPLGGTLNQMRTATLLPGEGIGEEVNGALVDVFEAADVPLEFETFRFSNFEDGLPQDAIKSFQKNLVAIKGPFTTPVQSTYTSINILLRRDFDLFANVVHAYSIPGVKSRLGGVDVVMIRENTEGEYSGMEHEAVPGVVESLKIITESRSMRIAQYAFAYAAANNRKKVTAVHKANIMKSGDGLFLDCCKRVAAEYPHIEFEGMIVDNTCMQMVSRPQQFDVMILPNLYGNIVTNIAAGICGGPGLFPGANIGETGAVFEQGARHSGLDIAGKNKANPTGQILGGVMMLRYLQLTKHADAIENAVMRVLEGNKARTPDIGGSATTTDYTKAIISHLE</sequence>